<gene>
    <name evidence="4" type="ORF">MCOR_21157</name>
</gene>
<protein>
    <submittedName>
        <fullName evidence="4">EGH</fullName>
        <ecNumber evidence="4">2.4.1.-</ecNumber>
    </submittedName>
</protein>
<keyword evidence="4" id="KW-0808">Transferase</keyword>
<dbReference type="InterPro" id="IPR001173">
    <property type="entry name" value="Glyco_trans_2-like"/>
</dbReference>
<reference evidence="4 5" key="1">
    <citation type="submission" date="2020-06" db="EMBL/GenBank/DDBJ databases">
        <authorList>
            <person name="Li R."/>
            <person name="Bekaert M."/>
        </authorList>
    </citation>
    <scope>NUCLEOTIDE SEQUENCE [LARGE SCALE GENOMIC DNA]</scope>
    <source>
        <strain evidence="5">wild</strain>
    </source>
</reference>
<dbReference type="EC" id="2.4.1.-" evidence="4"/>
<dbReference type="GO" id="GO:0005737">
    <property type="term" value="C:cytoplasm"/>
    <property type="evidence" value="ECO:0007669"/>
    <property type="project" value="TreeGrafter"/>
</dbReference>
<feature type="domain" description="Glycosyltransferase 2-like" evidence="3">
    <location>
        <begin position="343"/>
        <end position="531"/>
    </location>
</feature>
<dbReference type="GO" id="GO:0019187">
    <property type="term" value="F:beta-1,4-mannosyltransferase activity"/>
    <property type="evidence" value="ECO:0007669"/>
    <property type="project" value="InterPro"/>
</dbReference>
<feature type="transmembrane region" description="Helical" evidence="2">
    <location>
        <begin position="502"/>
        <end position="524"/>
    </location>
</feature>
<dbReference type="Pfam" id="PF13632">
    <property type="entry name" value="Glyco_trans_2_3"/>
    <property type="match status" value="1"/>
</dbReference>
<evidence type="ECO:0000256" key="1">
    <source>
        <dbReference type="SAM" id="MobiDB-lite"/>
    </source>
</evidence>
<evidence type="ECO:0000313" key="4">
    <source>
        <dbReference type="EMBL" id="CAC5385642.1"/>
    </source>
</evidence>
<evidence type="ECO:0000259" key="3">
    <source>
        <dbReference type="Pfam" id="PF13632"/>
    </source>
</evidence>
<dbReference type="SUPFAM" id="SSF53448">
    <property type="entry name" value="Nucleotide-diphospho-sugar transferases"/>
    <property type="match status" value="1"/>
</dbReference>
<dbReference type="PANTHER" id="PTHR16779">
    <property type="entry name" value="BETA-1,4-MANNOSYLTRANSFERASE EGH"/>
    <property type="match status" value="1"/>
</dbReference>
<name>A0A6J8BPR5_MYTCO</name>
<dbReference type="AlphaFoldDB" id="A0A6J8BPR5"/>
<keyword evidence="2" id="KW-1133">Transmembrane helix</keyword>
<evidence type="ECO:0000256" key="2">
    <source>
        <dbReference type="SAM" id="Phobius"/>
    </source>
</evidence>
<dbReference type="Proteomes" id="UP000507470">
    <property type="component" value="Unassembled WGS sequence"/>
</dbReference>
<feature type="transmembrane region" description="Helical" evidence="2">
    <location>
        <begin position="209"/>
        <end position="235"/>
    </location>
</feature>
<dbReference type="OrthoDB" id="3971593at2759"/>
<evidence type="ECO:0000313" key="5">
    <source>
        <dbReference type="Proteomes" id="UP000507470"/>
    </source>
</evidence>
<dbReference type="PANTHER" id="PTHR16779:SF1">
    <property type="entry name" value="BETA-1,4-MANNOSYLTRANSFERASE EGH"/>
    <property type="match status" value="1"/>
</dbReference>
<feature type="region of interest" description="Disordered" evidence="1">
    <location>
        <begin position="1"/>
        <end position="28"/>
    </location>
</feature>
<dbReference type="EMBL" id="CACVKT020003742">
    <property type="protein sequence ID" value="CAC5385642.1"/>
    <property type="molecule type" value="Genomic_DNA"/>
</dbReference>
<accession>A0A6J8BPR5</accession>
<keyword evidence="2" id="KW-0812">Transmembrane</keyword>
<proteinExistence type="predicted"/>
<keyword evidence="2" id="KW-0472">Membrane</keyword>
<keyword evidence="4" id="KW-0328">Glycosyltransferase</keyword>
<sequence>MANRSFKKSDKKKKCRKRDKLRSRIKNKNATRAESCRKFVLSLSTKLLTNNEILLLGKGMKFIPNPKRSNIRKQILMDFNELTRKMRCKFHYSGKKNNKHIHPLYLQSGHIPPRGNVALENYIIDTKLDISKLEVKQFRDNLSKLERKALIELKHNDSIYIYKADKNNTTVIVNKIDYIKAGTSHLNRGFSSTNYSFDPYKAYGKWPTIILYIMRYITLIHLPIVICNFFGIVMFNTHPVKPKLKTSQMSLPFICFRLVTKGKYPHLVNRTVDKNIKTCLEVRLHHYQFEIVTDSPIGLPNNSFIREVVVPSTYSTTNGSLYKARALQFSLEDEVNILSDNDWIVRLDEETVLTESSVIGIANFIHDDIYSFGQGVIIYTKEEIVCWITTLADLVRIGTDYGRYRFCFKCLHRPILGTKGSFLVVKASVELNVTFDFGVDGSLTEDCFFALKAWMRGYTCGFIEGEMWEKSPFSPKDFILQRKRWIQGHLKTLFCKTIPMRYKFGICFIVTLPFCFQYLTWSLFRLFRYQYHKLHPFYLVSLAV</sequence>
<dbReference type="InterPro" id="IPR029044">
    <property type="entry name" value="Nucleotide-diphossugar_trans"/>
</dbReference>
<dbReference type="InterPro" id="IPR027389">
    <property type="entry name" value="B_mannosylTrfase_Bre-3/Egh"/>
</dbReference>
<organism evidence="4 5">
    <name type="scientific">Mytilus coruscus</name>
    <name type="common">Sea mussel</name>
    <dbReference type="NCBI Taxonomy" id="42192"/>
    <lineage>
        <taxon>Eukaryota</taxon>
        <taxon>Metazoa</taxon>
        <taxon>Spiralia</taxon>
        <taxon>Lophotrochozoa</taxon>
        <taxon>Mollusca</taxon>
        <taxon>Bivalvia</taxon>
        <taxon>Autobranchia</taxon>
        <taxon>Pteriomorphia</taxon>
        <taxon>Mytilida</taxon>
        <taxon>Mytiloidea</taxon>
        <taxon>Mytilidae</taxon>
        <taxon>Mytilinae</taxon>
        <taxon>Mytilus</taxon>
    </lineage>
</organism>
<keyword evidence="5" id="KW-1185">Reference proteome</keyword>